<dbReference type="GO" id="GO:0005886">
    <property type="term" value="C:plasma membrane"/>
    <property type="evidence" value="ECO:0007669"/>
    <property type="project" value="TreeGrafter"/>
</dbReference>
<comment type="catalytic activity">
    <reaction evidence="1">
        <text>ATP + protein L-histidine = ADP + protein N-phospho-L-histidine.</text>
        <dbReference type="EC" id="2.7.13.3"/>
    </reaction>
</comment>
<dbReference type="InterPro" id="IPR003661">
    <property type="entry name" value="HisK_dim/P_dom"/>
</dbReference>
<dbReference type="InterPro" id="IPR001789">
    <property type="entry name" value="Sig_transdc_resp-reg_receiver"/>
</dbReference>
<dbReference type="InterPro" id="IPR003594">
    <property type="entry name" value="HATPase_dom"/>
</dbReference>
<dbReference type="Pfam" id="PF08448">
    <property type="entry name" value="PAS_4"/>
    <property type="match status" value="1"/>
</dbReference>
<dbReference type="InterPro" id="IPR007891">
    <property type="entry name" value="CHASE3"/>
</dbReference>
<evidence type="ECO:0000256" key="7">
    <source>
        <dbReference type="ARBA" id="ARBA00023136"/>
    </source>
</evidence>
<evidence type="ECO:0000259" key="12">
    <source>
        <dbReference type="PROSITE" id="PS50112"/>
    </source>
</evidence>
<proteinExistence type="predicted"/>
<keyword evidence="5" id="KW-0418">Kinase</keyword>
<dbReference type="InterPro" id="IPR011006">
    <property type="entry name" value="CheY-like_superfamily"/>
</dbReference>
<evidence type="ECO:0000313" key="15">
    <source>
        <dbReference type="Proteomes" id="UP000646426"/>
    </source>
</evidence>
<reference evidence="14" key="1">
    <citation type="journal article" date="2014" name="Int. J. Syst. Evol. Microbiol.">
        <title>Complete genome sequence of Corynebacterium casei LMG S-19264T (=DSM 44701T), isolated from a smear-ripened cheese.</title>
        <authorList>
            <consortium name="US DOE Joint Genome Institute (JGI-PGF)"/>
            <person name="Walter F."/>
            <person name="Albersmeier A."/>
            <person name="Kalinowski J."/>
            <person name="Ruckert C."/>
        </authorList>
    </citation>
    <scope>NUCLEOTIDE SEQUENCE</scope>
    <source>
        <strain evidence="14">KCTC 23077</strain>
    </source>
</reference>
<comment type="caution">
    <text evidence="14">The sequence shown here is derived from an EMBL/GenBank/DDBJ whole genome shotgun (WGS) entry which is preliminary data.</text>
</comment>
<sequence>MPLRSSHLPTLGIVLAFVLLALLGVQAKRTQDALLNANARVADRLELLSALQGTLSSLQDVETGMRGFLLTGDEVFLEPYHRGRVRLVRERSELHSRLAPTPEHAAFLSTLDQAVVRRLALAEGNVAFRRTGTLEESAERARLTAGKQAMDRVRALLGALERAERTQLVAEEQAVTRQLESGRRLAIAGGLTAIVLLLSALVAVNRNFALRARLTARAQAGEARQRAMLQAVPDTLWLVDEAGVMHALSSPGAGRATALPPALADAVRAQAPSLPGNDELRTFNWNDTDGHEYEVRLVRIPDEGALAIVRDVTEAMRNRRDILDRRAFLRSIVDTDENLIFVRDPEGRFVLANLALCDLLHLDPAQVEGTHADALEARAVIAPLLEGDAALVAGEAEWRQLQVRVVDLRGHEMWLQLVKRPLELSDGRRQVLTVAVDVTARLRVERMKNEFISTVSHELRTPLTSIRGALGMLGSGIAGPVPDDARPLLDIAHKNTERLVRLINDILDIEKLESGRLQMQLRPWPVRGLIEQAIAQNRPYAVEFGVEVVFASAADESTEVADDITVDVDADRFAQVMANLLSNAAKHSPPGGTVEVELVRAHGGVRVAVIDRGEGIPESFRAHVFERFAQADGSDVRRRGGTGLGLAITRSLVEQMHGTIGFESELGHGTRFEVWLPVSRAVALDRADDAVGDPTQPHLVLVEDDAATAAELTEMLARNGFGTRVATTPAQARRLLVEPGVRGLALDLALAGDSAPAFLRELRAQSRYRHLPVLLLGVQPPAGGRGGLRGGTVGVVDWLAKPLDPERVAAAVRACLHGARARPDVLHVEDDADLRELVRTLLAGEALTLHSAADLAQARRELAQRHHDLVILDLMLPDGDGAELLPELGAARPPTPVIIFSAQDAPLPDSRVVLRRLVKSRSDAAELAALIKTNLEHWPVSQHAGKETQ</sequence>
<dbReference type="CDD" id="cd00082">
    <property type="entry name" value="HisKA"/>
    <property type="match status" value="1"/>
</dbReference>
<gene>
    <name evidence="14" type="ORF">GCM10007067_26930</name>
</gene>
<evidence type="ECO:0000259" key="11">
    <source>
        <dbReference type="PROSITE" id="PS50110"/>
    </source>
</evidence>
<dbReference type="Gene3D" id="1.10.287.130">
    <property type="match status" value="1"/>
</dbReference>
<dbReference type="SMART" id="SM00448">
    <property type="entry name" value="REC"/>
    <property type="match status" value="2"/>
</dbReference>
<evidence type="ECO:0000256" key="3">
    <source>
        <dbReference type="ARBA" id="ARBA00022553"/>
    </source>
</evidence>
<dbReference type="SMART" id="SM00388">
    <property type="entry name" value="HisKA"/>
    <property type="match status" value="1"/>
</dbReference>
<dbReference type="SMART" id="SM00091">
    <property type="entry name" value="PAS"/>
    <property type="match status" value="1"/>
</dbReference>
<dbReference type="PRINTS" id="PR00344">
    <property type="entry name" value="BCTRLSENSOR"/>
</dbReference>
<keyword evidence="15" id="KW-1185">Reference proteome</keyword>
<dbReference type="InterPro" id="IPR013656">
    <property type="entry name" value="PAS_4"/>
</dbReference>
<dbReference type="Proteomes" id="UP000646426">
    <property type="component" value="Unassembled WGS sequence"/>
</dbReference>
<dbReference type="EMBL" id="BMYD01000005">
    <property type="protein sequence ID" value="GHA87565.1"/>
    <property type="molecule type" value="Genomic_DNA"/>
</dbReference>
<dbReference type="InterPro" id="IPR036890">
    <property type="entry name" value="HATPase_C_sf"/>
</dbReference>
<feature type="modified residue" description="4-aspartylphosphate" evidence="8">
    <location>
        <position position="873"/>
    </location>
</feature>
<dbReference type="GO" id="GO:0000155">
    <property type="term" value="F:phosphorelay sensor kinase activity"/>
    <property type="evidence" value="ECO:0007669"/>
    <property type="project" value="InterPro"/>
</dbReference>
<dbReference type="SMART" id="SM00387">
    <property type="entry name" value="HATPase_c"/>
    <property type="match status" value="1"/>
</dbReference>
<dbReference type="InterPro" id="IPR004358">
    <property type="entry name" value="Sig_transdc_His_kin-like_C"/>
</dbReference>
<reference evidence="14" key="2">
    <citation type="submission" date="2020-09" db="EMBL/GenBank/DDBJ databases">
        <authorList>
            <person name="Sun Q."/>
            <person name="Kim S."/>
        </authorList>
    </citation>
    <scope>NUCLEOTIDE SEQUENCE</scope>
    <source>
        <strain evidence="14">KCTC 23077</strain>
    </source>
</reference>
<feature type="domain" description="Response regulatory" evidence="11">
    <location>
        <begin position="824"/>
        <end position="934"/>
    </location>
</feature>
<dbReference type="InterPro" id="IPR000014">
    <property type="entry name" value="PAS"/>
</dbReference>
<keyword evidence="9" id="KW-1133">Transmembrane helix</keyword>
<evidence type="ECO:0000256" key="8">
    <source>
        <dbReference type="PROSITE-ProRule" id="PRU00169"/>
    </source>
</evidence>
<dbReference type="PROSITE" id="PS50109">
    <property type="entry name" value="HIS_KIN"/>
    <property type="match status" value="1"/>
</dbReference>
<dbReference type="InterPro" id="IPR005467">
    <property type="entry name" value="His_kinase_dom"/>
</dbReference>
<evidence type="ECO:0000259" key="13">
    <source>
        <dbReference type="PROSITE" id="PS50113"/>
    </source>
</evidence>
<dbReference type="Gene3D" id="3.30.565.10">
    <property type="entry name" value="Histidine kinase-like ATPase, C-terminal domain"/>
    <property type="match status" value="1"/>
</dbReference>
<dbReference type="AlphaFoldDB" id="A0A918T3L9"/>
<keyword evidence="4" id="KW-0808">Transferase</keyword>
<organism evidence="14 15">
    <name type="scientific">Cognatilysobacter bugurensis</name>
    <dbReference type="NCBI Taxonomy" id="543356"/>
    <lineage>
        <taxon>Bacteria</taxon>
        <taxon>Pseudomonadati</taxon>
        <taxon>Pseudomonadota</taxon>
        <taxon>Gammaproteobacteria</taxon>
        <taxon>Lysobacterales</taxon>
        <taxon>Lysobacteraceae</taxon>
        <taxon>Cognatilysobacter</taxon>
    </lineage>
</organism>
<dbReference type="CDD" id="cd19410">
    <property type="entry name" value="HK9-like_sensor"/>
    <property type="match status" value="1"/>
</dbReference>
<dbReference type="SUPFAM" id="SSF47384">
    <property type="entry name" value="Homodimeric domain of signal transducing histidine kinase"/>
    <property type="match status" value="1"/>
</dbReference>
<dbReference type="Pfam" id="PF02518">
    <property type="entry name" value="HATPase_c"/>
    <property type="match status" value="1"/>
</dbReference>
<keyword evidence="3 8" id="KW-0597">Phosphoprotein</keyword>
<feature type="transmembrane region" description="Helical" evidence="9">
    <location>
        <begin position="185"/>
        <end position="204"/>
    </location>
</feature>
<dbReference type="Pfam" id="PF00072">
    <property type="entry name" value="Response_reg"/>
    <property type="match status" value="1"/>
</dbReference>
<evidence type="ECO:0000259" key="10">
    <source>
        <dbReference type="PROSITE" id="PS50109"/>
    </source>
</evidence>
<evidence type="ECO:0000313" key="14">
    <source>
        <dbReference type="EMBL" id="GHA87565.1"/>
    </source>
</evidence>
<dbReference type="CDD" id="cd00130">
    <property type="entry name" value="PAS"/>
    <property type="match status" value="1"/>
</dbReference>
<dbReference type="SUPFAM" id="SSF55874">
    <property type="entry name" value="ATPase domain of HSP90 chaperone/DNA topoisomerase II/histidine kinase"/>
    <property type="match status" value="1"/>
</dbReference>
<dbReference type="FunFam" id="3.30.565.10:FF:000006">
    <property type="entry name" value="Sensor histidine kinase WalK"/>
    <property type="match status" value="1"/>
</dbReference>
<dbReference type="RefSeq" id="WP_189457517.1">
    <property type="nucleotide sequence ID" value="NZ_BMYD01000005.1"/>
</dbReference>
<dbReference type="Pfam" id="PF00512">
    <property type="entry name" value="HisKA"/>
    <property type="match status" value="1"/>
</dbReference>
<dbReference type="InterPro" id="IPR000700">
    <property type="entry name" value="PAS-assoc_C"/>
</dbReference>
<feature type="domain" description="PAC" evidence="13">
    <location>
        <begin position="399"/>
        <end position="450"/>
    </location>
</feature>
<dbReference type="PROSITE" id="PS50113">
    <property type="entry name" value="PAC"/>
    <property type="match status" value="1"/>
</dbReference>
<keyword evidence="9" id="KW-0812">Transmembrane</keyword>
<dbReference type="PANTHER" id="PTHR43047:SF72">
    <property type="entry name" value="OSMOSENSING HISTIDINE PROTEIN KINASE SLN1"/>
    <property type="match status" value="1"/>
</dbReference>
<dbReference type="SUPFAM" id="SSF52172">
    <property type="entry name" value="CheY-like"/>
    <property type="match status" value="2"/>
</dbReference>
<dbReference type="PROSITE" id="PS50110">
    <property type="entry name" value="RESPONSE_REGULATORY"/>
    <property type="match status" value="2"/>
</dbReference>
<dbReference type="Gene3D" id="3.30.450.20">
    <property type="entry name" value="PAS domain"/>
    <property type="match status" value="1"/>
</dbReference>
<protein>
    <recommendedName>
        <fullName evidence="2">histidine kinase</fullName>
        <ecNumber evidence="2">2.7.13.3</ecNumber>
    </recommendedName>
</protein>
<evidence type="ECO:0000256" key="2">
    <source>
        <dbReference type="ARBA" id="ARBA00012438"/>
    </source>
</evidence>
<evidence type="ECO:0000256" key="1">
    <source>
        <dbReference type="ARBA" id="ARBA00000085"/>
    </source>
</evidence>
<keyword evidence="6" id="KW-0902">Two-component regulatory system</keyword>
<evidence type="ECO:0000256" key="6">
    <source>
        <dbReference type="ARBA" id="ARBA00023012"/>
    </source>
</evidence>
<dbReference type="NCBIfam" id="TIGR00229">
    <property type="entry name" value="sensory_box"/>
    <property type="match status" value="1"/>
</dbReference>
<dbReference type="EC" id="2.7.13.3" evidence="2"/>
<dbReference type="SUPFAM" id="SSF55785">
    <property type="entry name" value="PYP-like sensor domain (PAS domain)"/>
    <property type="match status" value="1"/>
</dbReference>
<name>A0A918T3L9_9GAMM</name>
<feature type="domain" description="Response regulatory" evidence="11">
    <location>
        <begin position="698"/>
        <end position="816"/>
    </location>
</feature>
<evidence type="ECO:0000256" key="5">
    <source>
        <dbReference type="ARBA" id="ARBA00022777"/>
    </source>
</evidence>
<dbReference type="InterPro" id="IPR036097">
    <property type="entry name" value="HisK_dim/P_sf"/>
</dbReference>
<keyword evidence="7 9" id="KW-0472">Membrane</keyword>
<dbReference type="PANTHER" id="PTHR43047">
    <property type="entry name" value="TWO-COMPONENT HISTIDINE PROTEIN KINASE"/>
    <property type="match status" value="1"/>
</dbReference>
<dbReference type="GO" id="GO:0009927">
    <property type="term" value="F:histidine phosphotransfer kinase activity"/>
    <property type="evidence" value="ECO:0007669"/>
    <property type="project" value="TreeGrafter"/>
</dbReference>
<dbReference type="InterPro" id="IPR035965">
    <property type="entry name" value="PAS-like_dom_sf"/>
</dbReference>
<dbReference type="Pfam" id="PF05227">
    <property type="entry name" value="CHASE3"/>
    <property type="match status" value="1"/>
</dbReference>
<accession>A0A918T3L9</accession>
<evidence type="ECO:0000256" key="9">
    <source>
        <dbReference type="SAM" id="Phobius"/>
    </source>
</evidence>
<dbReference type="CDD" id="cd00075">
    <property type="entry name" value="HATPase"/>
    <property type="match status" value="1"/>
</dbReference>
<dbReference type="FunFam" id="1.10.287.130:FF:000001">
    <property type="entry name" value="Two-component sensor histidine kinase"/>
    <property type="match status" value="1"/>
</dbReference>
<feature type="modified residue" description="4-aspartylphosphate" evidence="8">
    <location>
        <position position="747"/>
    </location>
</feature>
<dbReference type="Gene3D" id="3.40.50.2300">
    <property type="match status" value="2"/>
</dbReference>
<dbReference type="PROSITE" id="PS50112">
    <property type="entry name" value="PAS"/>
    <property type="match status" value="1"/>
</dbReference>
<feature type="domain" description="Histidine kinase" evidence="10">
    <location>
        <begin position="454"/>
        <end position="680"/>
    </location>
</feature>
<evidence type="ECO:0000256" key="4">
    <source>
        <dbReference type="ARBA" id="ARBA00022679"/>
    </source>
</evidence>
<feature type="domain" description="PAS" evidence="12">
    <location>
        <begin position="325"/>
        <end position="369"/>
    </location>
</feature>